<sequence>MPQEPLLLGFIISPHTRFPLQPTVFASRWGDYFFASSAASTLGILITLDTGRREPQTRKREPTFSFGRG</sequence>
<dbReference type="Proteomes" id="UP000694416">
    <property type="component" value="Unplaced"/>
</dbReference>
<reference evidence="1" key="1">
    <citation type="submission" date="2025-08" db="UniProtKB">
        <authorList>
            <consortium name="Ensembl"/>
        </authorList>
    </citation>
    <scope>IDENTIFICATION</scope>
</reference>
<evidence type="ECO:0000313" key="1">
    <source>
        <dbReference type="Ensembl" id="ENSPTEP00000009865.1"/>
    </source>
</evidence>
<name>A0A8C9GUM5_9PRIM</name>
<dbReference type="AlphaFoldDB" id="A0A8C9GUM5"/>
<reference evidence="1" key="2">
    <citation type="submission" date="2025-09" db="UniProtKB">
        <authorList>
            <consortium name="Ensembl"/>
        </authorList>
    </citation>
    <scope>IDENTIFICATION</scope>
</reference>
<organism evidence="1 2">
    <name type="scientific">Piliocolobus tephrosceles</name>
    <name type="common">Ugandan red Colobus</name>
    <dbReference type="NCBI Taxonomy" id="591936"/>
    <lineage>
        <taxon>Eukaryota</taxon>
        <taxon>Metazoa</taxon>
        <taxon>Chordata</taxon>
        <taxon>Craniata</taxon>
        <taxon>Vertebrata</taxon>
        <taxon>Euteleostomi</taxon>
        <taxon>Mammalia</taxon>
        <taxon>Eutheria</taxon>
        <taxon>Euarchontoglires</taxon>
        <taxon>Primates</taxon>
        <taxon>Haplorrhini</taxon>
        <taxon>Catarrhini</taxon>
        <taxon>Cercopithecidae</taxon>
        <taxon>Colobinae</taxon>
        <taxon>Piliocolobus</taxon>
    </lineage>
</organism>
<evidence type="ECO:0000313" key="2">
    <source>
        <dbReference type="Proteomes" id="UP000694416"/>
    </source>
</evidence>
<keyword evidence="2" id="KW-1185">Reference proteome</keyword>
<dbReference type="Ensembl" id="ENSPTET00000014995.1">
    <property type="protein sequence ID" value="ENSPTEP00000009865.1"/>
    <property type="gene ID" value="ENSPTEG00000011197.1"/>
</dbReference>
<protein>
    <submittedName>
        <fullName evidence="1">Uncharacterized protein</fullName>
    </submittedName>
</protein>
<proteinExistence type="predicted"/>
<accession>A0A8C9GUM5</accession>